<sequence>MTAKQPVLGGLVQKLSEQYVFLNFIEKSACVKNPSPYNATPLTRRAATKDAEQRSRELSETSVSNNRKKV</sequence>
<accession>A0A0N8HIA6</accession>
<feature type="compositionally biased region" description="Polar residues" evidence="1">
    <location>
        <begin position="60"/>
        <end position="70"/>
    </location>
</feature>
<proteinExistence type="predicted"/>
<evidence type="ECO:0000313" key="2">
    <source>
        <dbReference type="EMBL" id="KPM77744.1"/>
    </source>
</evidence>
<gene>
    <name evidence="2" type="ORF">AOG27_19955</name>
</gene>
<comment type="caution">
    <text evidence="2">The sequence shown here is derived from an EMBL/GenBank/DDBJ whole genome shotgun (WGS) entry which is preliminary data.</text>
</comment>
<dbReference type="PATRIC" id="fig|570156.3.peg.1914"/>
<evidence type="ECO:0000256" key="1">
    <source>
        <dbReference type="SAM" id="MobiDB-lite"/>
    </source>
</evidence>
<organism evidence="2 3">
    <name type="scientific">Pseudoalteromonas lipolytica</name>
    <dbReference type="NCBI Taxonomy" id="570156"/>
    <lineage>
        <taxon>Bacteria</taxon>
        <taxon>Pseudomonadati</taxon>
        <taxon>Pseudomonadota</taxon>
        <taxon>Gammaproteobacteria</taxon>
        <taxon>Alteromonadales</taxon>
        <taxon>Pseudoalteromonadaceae</taxon>
        <taxon>Pseudoalteromonas</taxon>
    </lineage>
</organism>
<feature type="region of interest" description="Disordered" evidence="1">
    <location>
        <begin position="35"/>
        <end position="70"/>
    </location>
</feature>
<dbReference type="EMBL" id="LJTC01000018">
    <property type="protein sequence ID" value="KPM77744.1"/>
    <property type="molecule type" value="Genomic_DNA"/>
</dbReference>
<dbReference type="Proteomes" id="UP000050378">
    <property type="component" value="Unassembled WGS sequence"/>
</dbReference>
<feature type="compositionally biased region" description="Basic and acidic residues" evidence="1">
    <location>
        <begin position="47"/>
        <end position="59"/>
    </location>
</feature>
<dbReference type="AlphaFoldDB" id="A0A0N8HIA6"/>
<protein>
    <submittedName>
        <fullName evidence="2">Uncharacterized protein</fullName>
    </submittedName>
</protein>
<name>A0A0N8HIA6_9GAMM</name>
<reference evidence="2 3" key="1">
    <citation type="submission" date="2015-09" db="EMBL/GenBank/DDBJ databases">
        <title>Draft Genome Sequence of Pseudoalteromonas lipolytica UCD-48B.</title>
        <authorList>
            <person name="Krusor M."/>
            <person name="Coil D.A."/>
            <person name="Lang J.M."/>
            <person name="Eisen J.A."/>
            <person name="Alexiev A."/>
        </authorList>
    </citation>
    <scope>NUCLEOTIDE SEQUENCE [LARGE SCALE GENOMIC DNA]</scope>
    <source>
        <strain evidence="2 3">UCD-48B</strain>
    </source>
</reference>
<evidence type="ECO:0000313" key="3">
    <source>
        <dbReference type="Proteomes" id="UP000050378"/>
    </source>
</evidence>